<feature type="domain" description="DUF7884" evidence="7">
    <location>
        <begin position="8"/>
        <end position="92"/>
    </location>
</feature>
<dbReference type="EMBL" id="AEUZ02000001">
    <property type="protein sequence ID" value="EHJ57223.1"/>
    <property type="molecule type" value="Genomic_DNA"/>
</dbReference>
<dbReference type="eggNOG" id="COG2230">
    <property type="taxonomic scope" value="Bacteria"/>
</dbReference>
<comment type="caution">
    <text evidence="8">The sequence shown here is derived from an EMBL/GenBank/DDBJ whole genome shotgun (WGS) entry which is preliminary data.</text>
</comment>
<dbReference type="GO" id="GO:0008825">
    <property type="term" value="F:cyclopropane-fatty-acyl-phospholipid synthase activity"/>
    <property type="evidence" value="ECO:0007669"/>
    <property type="project" value="UniProtKB-EC"/>
</dbReference>
<keyword evidence="4" id="KW-0949">S-adenosyl-L-methionine</keyword>
<evidence type="ECO:0000256" key="5">
    <source>
        <dbReference type="ARBA" id="ARBA00023098"/>
    </source>
</evidence>
<evidence type="ECO:0000259" key="7">
    <source>
        <dbReference type="Pfam" id="PF25371"/>
    </source>
</evidence>
<evidence type="ECO:0000256" key="4">
    <source>
        <dbReference type="ARBA" id="ARBA00022691"/>
    </source>
</evidence>
<comment type="similarity">
    <text evidence="1">Belongs to the CFA/CMAS family.</text>
</comment>
<keyword evidence="3 8" id="KW-0808">Transferase</keyword>
<gene>
    <name evidence="8" type="ORF">STRUR_0409</name>
</gene>
<evidence type="ECO:0000313" key="9">
    <source>
        <dbReference type="Proteomes" id="UP000005388"/>
    </source>
</evidence>
<dbReference type="InterPro" id="IPR003333">
    <property type="entry name" value="CMAS"/>
</dbReference>
<dbReference type="InterPro" id="IPR050723">
    <property type="entry name" value="CFA/CMAS"/>
</dbReference>
<dbReference type="PANTHER" id="PTHR43667:SF1">
    <property type="entry name" value="CYCLOPROPANE-FATTY-ACYL-PHOSPHOLIPID SYNTHASE"/>
    <property type="match status" value="1"/>
</dbReference>
<protein>
    <submittedName>
        <fullName evidence="8">Cyclopropane-fatty-acyl-phospholipid synthase</fullName>
        <ecNumber evidence="8">2.1.1.79</ecNumber>
    </submittedName>
</protein>
<accession>G5KC95</accession>
<dbReference type="InterPro" id="IPR029063">
    <property type="entry name" value="SAM-dependent_MTases_sf"/>
</dbReference>
<dbReference type="PANTHER" id="PTHR43667">
    <property type="entry name" value="CYCLOPROPANE-FATTY-ACYL-PHOSPHOLIPID SYNTHASE"/>
    <property type="match status" value="1"/>
</dbReference>
<evidence type="ECO:0000256" key="1">
    <source>
        <dbReference type="ARBA" id="ARBA00010815"/>
    </source>
</evidence>
<keyword evidence="5" id="KW-0443">Lipid metabolism</keyword>
<dbReference type="InterPro" id="IPR057206">
    <property type="entry name" value="DUF7884"/>
</dbReference>
<dbReference type="Gene3D" id="3.40.50.150">
    <property type="entry name" value="Vaccinia Virus protein VP39"/>
    <property type="match status" value="1"/>
</dbReference>
<name>G5KC95_9STRE</name>
<dbReference type="Pfam" id="PF25371">
    <property type="entry name" value="DUF7884"/>
    <property type="match status" value="1"/>
</dbReference>
<keyword evidence="2 8" id="KW-0489">Methyltransferase</keyword>
<evidence type="ECO:0000256" key="2">
    <source>
        <dbReference type="ARBA" id="ARBA00022603"/>
    </source>
</evidence>
<reference evidence="8 9" key="1">
    <citation type="journal article" date="2014" name="Int. J. Syst. Evol. Microbiol.">
        <title>Phylogenomics and the dynamic genome evolution of the genus Streptococcus.</title>
        <authorList>
            <consortium name="The Broad Institute Genome Sequencing Platform"/>
            <person name="Richards V.P."/>
            <person name="Palmer S.R."/>
            <person name="Pavinski Bitar P.D."/>
            <person name="Qin X."/>
            <person name="Weinstock G.M."/>
            <person name="Highlander S.K."/>
            <person name="Town C.D."/>
            <person name="Burne R.A."/>
            <person name="Stanhope M.J."/>
        </authorList>
    </citation>
    <scope>NUCLEOTIDE SEQUENCE [LARGE SCALE GENOMIC DNA]</scope>
    <source>
        <strain evidence="8 9">2285-97</strain>
    </source>
</reference>
<dbReference type="GO" id="GO:0032259">
    <property type="term" value="P:methylation"/>
    <property type="evidence" value="ECO:0007669"/>
    <property type="project" value="UniProtKB-KW"/>
</dbReference>
<dbReference type="EC" id="2.1.1.79" evidence="8"/>
<evidence type="ECO:0000313" key="8">
    <source>
        <dbReference type="EMBL" id="EHJ57223.1"/>
    </source>
</evidence>
<dbReference type="Pfam" id="PF02353">
    <property type="entry name" value="CMAS"/>
    <property type="match status" value="1"/>
</dbReference>
<keyword evidence="9" id="KW-1185">Reference proteome</keyword>
<dbReference type="SUPFAM" id="SSF53335">
    <property type="entry name" value="S-adenosyl-L-methionine-dependent methyltransferases"/>
    <property type="match status" value="1"/>
</dbReference>
<dbReference type="Proteomes" id="UP000005388">
    <property type="component" value="Unassembled WGS sequence"/>
</dbReference>
<dbReference type="PIRSF" id="PIRSF003085">
    <property type="entry name" value="CMAS"/>
    <property type="match status" value="1"/>
</dbReference>
<proteinExistence type="inferred from homology"/>
<dbReference type="STRING" id="764291.STRUR_0409"/>
<dbReference type="CDD" id="cd02440">
    <property type="entry name" value="AdoMet_MTases"/>
    <property type="match status" value="1"/>
</dbReference>
<sequence>MNKDSLLLQELIKKTFNIPIQVTYANGETDYFNGSNPQFKIKLNKPLQISKLKKSPSIYLGEAYMDKDIEVEGSLQDLLLAAFKAQDSFLRTGAGSLSGFLTKHTHDKKQSKSDIQSHYDIGNDFYQLWLDPTMTYSCAYFKHDTDTLEQAQLNKVHHVLNKLNSKPGGHLLDIGCGWGTLMFTAAKEYGLNVTGITLSEEQAAFINQRIQSEGLESQMTVVLKDYRDIKNTYDYITSIGMFEHVGKENLAEYFETVSNYLKEDGLALIHGITGQAGGNHGNGYNAWINKYIFPGGYIPRLTENLEHIADAGLQVADLEPLRRHYQKTLEIWTENFHQALPQVQKMHDERFIRMWDLYLQSCAASFQSGNIDVVQYLLSKGVTKDTMPMTRDYIYQH</sequence>
<evidence type="ECO:0000256" key="6">
    <source>
        <dbReference type="PIRSR" id="PIRSR003085-1"/>
    </source>
</evidence>
<organism evidence="8 9">
    <name type="scientific">Streptococcus urinalis 2285-97</name>
    <dbReference type="NCBI Taxonomy" id="764291"/>
    <lineage>
        <taxon>Bacteria</taxon>
        <taxon>Bacillati</taxon>
        <taxon>Bacillota</taxon>
        <taxon>Bacilli</taxon>
        <taxon>Lactobacillales</taxon>
        <taxon>Streptococcaceae</taxon>
        <taxon>Streptococcus</taxon>
    </lineage>
</organism>
<evidence type="ECO:0000256" key="3">
    <source>
        <dbReference type="ARBA" id="ARBA00022679"/>
    </source>
</evidence>
<feature type="active site" evidence="6">
    <location>
        <position position="362"/>
    </location>
</feature>
<dbReference type="GO" id="GO:0008610">
    <property type="term" value="P:lipid biosynthetic process"/>
    <property type="evidence" value="ECO:0007669"/>
    <property type="project" value="InterPro"/>
</dbReference>
<dbReference type="AlphaFoldDB" id="G5KC95"/>
<dbReference type="RefSeq" id="WP_006739943.1">
    <property type="nucleotide sequence ID" value="NZ_AEUZ02000001.1"/>
</dbReference>